<evidence type="ECO:0000313" key="3">
    <source>
        <dbReference type="Proteomes" id="UP000182762"/>
    </source>
</evidence>
<dbReference type="InterPro" id="IPR000182">
    <property type="entry name" value="GNAT_dom"/>
</dbReference>
<dbReference type="PANTHER" id="PTHR43441">
    <property type="entry name" value="RIBOSOMAL-PROTEIN-SERINE ACETYLTRANSFERASE"/>
    <property type="match status" value="1"/>
</dbReference>
<proteinExistence type="predicted"/>
<dbReference type="PROSITE" id="PS51186">
    <property type="entry name" value="GNAT"/>
    <property type="match status" value="1"/>
</dbReference>
<keyword evidence="3" id="KW-1185">Reference proteome</keyword>
<reference evidence="2 3" key="1">
    <citation type="submission" date="2016-10" db="EMBL/GenBank/DDBJ databases">
        <authorList>
            <person name="Varghese N."/>
            <person name="Submissions S."/>
        </authorList>
    </citation>
    <scope>NUCLEOTIDE SEQUENCE [LARGE SCALE GENOMIC DNA]</scope>
    <source>
        <strain evidence="2 3">DSM 13796</strain>
    </source>
</reference>
<dbReference type="Proteomes" id="UP000182762">
    <property type="component" value="Unassembled WGS sequence"/>
</dbReference>
<dbReference type="SUPFAM" id="SSF55729">
    <property type="entry name" value="Acyl-CoA N-acyltransferases (Nat)"/>
    <property type="match status" value="1"/>
</dbReference>
<gene>
    <name evidence="2" type="ORF">SAMN02745910_02829</name>
</gene>
<dbReference type="InterPro" id="IPR051908">
    <property type="entry name" value="Ribosomal_N-acetyltransferase"/>
</dbReference>
<protein>
    <submittedName>
        <fullName evidence="2">Ribosomal-protein-alanine N-acetyltransferase</fullName>
    </submittedName>
</protein>
<dbReference type="InterPro" id="IPR016181">
    <property type="entry name" value="Acyl_CoA_acyltransferase"/>
</dbReference>
<dbReference type="RefSeq" id="WP_061805494.1">
    <property type="nucleotide sequence ID" value="NZ_FOXX01000006.1"/>
</dbReference>
<name>A0A1I6AK15_9BACI</name>
<organism evidence="2 3">
    <name type="scientific">Priestia endophytica DSM 13796</name>
    <dbReference type="NCBI Taxonomy" id="1121089"/>
    <lineage>
        <taxon>Bacteria</taxon>
        <taxon>Bacillati</taxon>
        <taxon>Bacillota</taxon>
        <taxon>Bacilli</taxon>
        <taxon>Bacillales</taxon>
        <taxon>Bacillaceae</taxon>
        <taxon>Priestia</taxon>
    </lineage>
</organism>
<dbReference type="EMBL" id="FOXX01000006">
    <property type="protein sequence ID" value="SFQ68990.1"/>
    <property type="molecule type" value="Genomic_DNA"/>
</dbReference>
<dbReference type="Pfam" id="PF13302">
    <property type="entry name" value="Acetyltransf_3"/>
    <property type="match status" value="1"/>
</dbReference>
<comment type="caution">
    <text evidence="2">The sequence shown here is derived from an EMBL/GenBank/DDBJ whole genome shotgun (WGS) entry which is preliminary data.</text>
</comment>
<evidence type="ECO:0000259" key="1">
    <source>
        <dbReference type="PROSITE" id="PS51186"/>
    </source>
</evidence>
<dbReference type="PANTHER" id="PTHR43441:SF11">
    <property type="entry name" value="RIBOSOMAL-PROTEIN-SERINE ACETYLTRANSFERASE"/>
    <property type="match status" value="1"/>
</dbReference>
<dbReference type="GeneID" id="93711458"/>
<sequence>MSKKIKNMVTTNRLIMKDMKEEDGEILYKYWSDNEVTKYMNITPFHKVEQAKEMIQFLTTLKEEGKAARYSIFLKKSGELIGTCGFNSIDNENSRVEIGYDLGKNYWGHGYIREALTALIQEAFFSLHMNRIEAKVEVENENSIKALSKLAFTNEGRLRQYERSKGKLIDVYMFSLLKEEFHKLEES</sequence>
<dbReference type="Gene3D" id="3.40.630.30">
    <property type="match status" value="1"/>
</dbReference>
<evidence type="ECO:0000313" key="2">
    <source>
        <dbReference type="EMBL" id="SFQ68990.1"/>
    </source>
</evidence>
<feature type="domain" description="N-acetyltransferase" evidence="1">
    <location>
        <begin position="14"/>
        <end position="178"/>
    </location>
</feature>
<accession>A0A1I6AK15</accession>